<dbReference type="Proteomes" id="UP000008711">
    <property type="component" value="Unassembled WGS sequence"/>
</dbReference>
<proteinExistence type="predicted"/>
<evidence type="ECO:0000313" key="3">
    <source>
        <dbReference type="Proteomes" id="UP000008711"/>
    </source>
</evidence>
<name>B3NTP1_DROER</name>
<feature type="compositionally biased region" description="Acidic residues" evidence="1">
    <location>
        <begin position="190"/>
        <end position="202"/>
    </location>
</feature>
<dbReference type="EMBL" id="CH954180">
    <property type="protein sequence ID" value="EDV47454.1"/>
    <property type="molecule type" value="Genomic_DNA"/>
</dbReference>
<feature type="compositionally biased region" description="Basic residues" evidence="1">
    <location>
        <begin position="115"/>
        <end position="125"/>
    </location>
</feature>
<dbReference type="PhylomeDB" id="B3NTP1"/>
<evidence type="ECO:0000313" key="2">
    <source>
        <dbReference type="EMBL" id="EDV47454.1"/>
    </source>
</evidence>
<reference evidence="2 3" key="1">
    <citation type="journal article" date="2007" name="Nature">
        <title>Evolution of genes and genomes on the Drosophila phylogeny.</title>
        <authorList>
            <consortium name="Drosophila 12 Genomes Consortium"/>
            <person name="Clark A.G."/>
            <person name="Eisen M.B."/>
            <person name="Smith D.R."/>
            <person name="Bergman C.M."/>
            <person name="Oliver B."/>
            <person name="Markow T.A."/>
            <person name="Kaufman T.C."/>
            <person name="Kellis M."/>
            <person name="Gelbart W."/>
            <person name="Iyer V.N."/>
            <person name="Pollard D.A."/>
            <person name="Sackton T.B."/>
            <person name="Larracuente A.M."/>
            <person name="Singh N.D."/>
            <person name="Abad J.P."/>
            <person name="Abt D.N."/>
            <person name="Adryan B."/>
            <person name="Aguade M."/>
            <person name="Akashi H."/>
            <person name="Anderson W.W."/>
            <person name="Aquadro C.F."/>
            <person name="Ardell D.H."/>
            <person name="Arguello R."/>
            <person name="Artieri C.G."/>
            <person name="Barbash D.A."/>
            <person name="Barker D."/>
            <person name="Barsanti P."/>
            <person name="Batterham P."/>
            <person name="Batzoglou S."/>
            <person name="Begun D."/>
            <person name="Bhutkar A."/>
            <person name="Blanco E."/>
            <person name="Bosak S.A."/>
            <person name="Bradley R.K."/>
            <person name="Brand A.D."/>
            <person name="Brent M.R."/>
            <person name="Brooks A.N."/>
            <person name="Brown R.H."/>
            <person name="Butlin R.K."/>
            <person name="Caggese C."/>
            <person name="Calvi B.R."/>
            <person name="Bernardo de Carvalho A."/>
            <person name="Caspi A."/>
            <person name="Castrezana S."/>
            <person name="Celniker S.E."/>
            <person name="Chang J.L."/>
            <person name="Chapple C."/>
            <person name="Chatterji S."/>
            <person name="Chinwalla A."/>
            <person name="Civetta A."/>
            <person name="Clifton S.W."/>
            <person name="Comeron J.M."/>
            <person name="Costello J.C."/>
            <person name="Coyne J.A."/>
            <person name="Daub J."/>
            <person name="David R.G."/>
            <person name="Delcher A.L."/>
            <person name="Delehaunty K."/>
            <person name="Do C.B."/>
            <person name="Ebling H."/>
            <person name="Edwards K."/>
            <person name="Eickbush T."/>
            <person name="Evans J.D."/>
            <person name="Filipski A."/>
            <person name="Findeiss S."/>
            <person name="Freyhult E."/>
            <person name="Fulton L."/>
            <person name="Fulton R."/>
            <person name="Garcia A.C."/>
            <person name="Gardiner A."/>
            <person name="Garfield D.A."/>
            <person name="Garvin B.E."/>
            <person name="Gibson G."/>
            <person name="Gilbert D."/>
            <person name="Gnerre S."/>
            <person name="Godfrey J."/>
            <person name="Good R."/>
            <person name="Gotea V."/>
            <person name="Gravely B."/>
            <person name="Greenberg A.J."/>
            <person name="Griffiths-Jones S."/>
            <person name="Gross S."/>
            <person name="Guigo R."/>
            <person name="Gustafson E.A."/>
            <person name="Haerty W."/>
            <person name="Hahn M.W."/>
            <person name="Halligan D.L."/>
            <person name="Halpern A.L."/>
            <person name="Halter G.M."/>
            <person name="Han M.V."/>
            <person name="Heger A."/>
            <person name="Hillier L."/>
            <person name="Hinrichs A.S."/>
            <person name="Holmes I."/>
            <person name="Hoskins R.A."/>
            <person name="Hubisz M.J."/>
            <person name="Hultmark D."/>
            <person name="Huntley M.A."/>
            <person name="Jaffe D.B."/>
            <person name="Jagadeeshan S."/>
            <person name="Jeck W.R."/>
            <person name="Johnson J."/>
            <person name="Jones C.D."/>
            <person name="Jordan W.C."/>
            <person name="Karpen G.H."/>
            <person name="Kataoka E."/>
            <person name="Keightley P.D."/>
            <person name="Kheradpour P."/>
            <person name="Kirkness E.F."/>
            <person name="Koerich L.B."/>
            <person name="Kristiansen K."/>
            <person name="Kudrna D."/>
            <person name="Kulathinal R.J."/>
            <person name="Kumar S."/>
            <person name="Kwok R."/>
            <person name="Lander E."/>
            <person name="Langley C.H."/>
            <person name="Lapoint R."/>
            <person name="Lazzaro B.P."/>
            <person name="Lee S.J."/>
            <person name="Levesque L."/>
            <person name="Li R."/>
            <person name="Lin C.F."/>
            <person name="Lin M.F."/>
            <person name="Lindblad-Toh K."/>
            <person name="Llopart A."/>
            <person name="Long M."/>
            <person name="Low L."/>
            <person name="Lozovsky E."/>
            <person name="Lu J."/>
            <person name="Luo M."/>
            <person name="Machado C.A."/>
            <person name="Makalowski W."/>
            <person name="Marzo M."/>
            <person name="Matsuda M."/>
            <person name="Matzkin L."/>
            <person name="McAllister B."/>
            <person name="McBride C.S."/>
            <person name="McKernan B."/>
            <person name="McKernan K."/>
            <person name="Mendez-Lago M."/>
            <person name="Minx P."/>
            <person name="Mollenhauer M.U."/>
            <person name="Montooth K."/>
            <person name="Mount S.M."/>
            <person name="Mu X."/>
            <person name="Myers E."/>
            <person name="Negre B."/>
            <person name="Newfeld S."/>
            <person name="Nielsen R."/>
            <person name="Noor M.A."/>
            <person name="O'Grady P."/>
            <person name="Pachter L."/>
            <person name="Papaceit M."/>
            <person name="Parisi M.J."/>
            <person name="Parisi M."/>
            <person name="Parts L."/>
            <person name="Pedersen J.S."/>
            <person name="Pesole G."/>
            <person name="Phillippy A.M."/>
            <person name="Ponting C.P."/>
            <person name="Pop M."/>
            <person name="Porcelli D."/>
            <person name="Powell J.R."/>
            <person name="Prohaska S."/>
            <person name="Pruitt K."/>
            <person name="Puig M."/>
            <person name="Quesneville H."/>
            <person name="Ram K.R."/>
            <person name="Rand D."/>
            <person name="Rasmussen M.D."/>
            <person name="Reed L.K."/>
            <person name="Reenan R."/>
            <person name="Reily A."/>
            <person name="Remington K.A."/>
            <person name="Rieger T.T."/>
            <person name="Ritchie M.G."/>
            <person name="Robin C."/>
            <person name="Rogers Y.H."/>
            <person name="Rohde C."/>
            <person name="Rozas J."/>
            <person name="Rubenfield M.J."/>
            <person name="Ruiz A."/>
            <person name="Russo S."/>
            <person name="Salzberg S.L."/>
            <person name="Sanchez-Gracia A."/>
            <person name="Saranga D.J."/>
            <person name="Sato H."/>
            <person name="Schaeffer S.W."/>
            <person name="Schatz M.C."/>
            <person name="Schlenke T."/>
            <person name="Schwartz R."/>
            <person name="Segarra C."/>
            <person name="Singh R.S."/>
            <person name="Sirot L."/>
            <person name="Sirota M."/>
            <person name="Sisneros N.B."/>
            <person name="Smith C.D."/>
            <person name="Smith T.F."/>
            <person name="Spieth J."/>
            <person name="Stage D.E."/>
            <person name="Stark A."/>
            <person name="Stephan W."/>
            <person name="Strausberg R.L."/>
            <person name="Strempel S."/>
            <person name="Sturgill D."/>
            <person name="Sutton G."/>
            <person name="Sutton G.G."/>
            <person name="Tao W."/>
            <person name="Teichmann S."/>
            <person name="Tobari Y.N."/>
            <person name="Tomimura Y."/>
            <person name="Tsolas J.M."/>
            <person name="Valente V.L."/>
            <person name="Venter E."/>
            <person name="Venter J.C."/>
            <person name="Vicario S."/>
            <person name="Vieira F.G."/>
            <person name="Vilella A.J."/>
            <person name="Villasante A."/>
            <person name="Walenz B."/>
            <person name="Wang J."/>
            <person name="Wasserman M."/>
            <person name="Watts T."/>
            <person name="Wilson D."/>
            <person name="Wilson R.K."/>
            <person name="Wing R.A."/>
            <person name="Wolfner M.F."/>
            <person name="Wong A."/>
            <person name="Wong G.K."/>
            <person name="Wu C.I."/>
            <person name="Wu G."/>
            <person name="Yamamoto D."/>
            <person name="Yang H.P."/>
            <person name="Yang S.P."/>
            <person name="Yorke J.A."/>
            <person name="Yoshida K."/>
            <person name="Zdobnov E."/>
            <person name="Zhang P."/>
            <person name="Zhang Y."/>
            <person name="Zimin A.V."/>
            <person name="Baldwin J."/>
            <person name="Abdouelleil A."/>
            <person name="Abdulkadir J."/>
            <person name="Abebe A."/>
            <person name="Abera B."/>
            <person name="Abreu J."/>
            <person name="Acer S.C."/>
            <person name="Aftuck L."/>
            <person name="Alexander A."/>
            <person name="An P."/>
            <person name="Anderson E."/>
            <person name="Anderson S."/>
            <person name="Arachi H."/>
            <person name="Azer M."/>
            <person name="Bachantsang P."/>
            <person name="Barry A."/>
            <person name="Bayul T."/>
            <person name="Berlin A."/>
            <person name="Bessette D."/>
            <person name="Bloom T."/>
            <person name="Blye J."/>
            <person name="Boguslavskiy L."/>
            <person name="Bonnet C."/>
            <person name="Boukhgalter B."/>
            <person name="Bourzgui I."/>
            <person name="Brown A."/>
            <person name="Cahill P."/>
            <person name="Channer S."/>
            <person name="Cheshatsang Y."/>
            <person name="Chuda L."/>
            <person name="Citroen M."/>
            <person name="Collymore A."/>
            <person name="Cooke P."/>
            <person name="Costello M."/>
            <person name="D'Aco K."/>
            <person name="Daza R."/>
            <person name="De Haan G."/>
            <person name="DeGray S."/>
            <person name="DeMaso C."/>
            <person name="Dhargay N."/>
            <person name="Dooley K."/>
            <person name="Dooley E."/>
            <person name="Doricent M."/>
            <person name="Dorje P."/>
            <person name="Dorjee K."/>
            <person name="Dupes A."/>
            <person name="Elong R."/>
            <person name="Falk J."/>
            <person name="Farina A."/>
            <person name="Faro S."/>
            <person name="Ferguson D."/>
            <person name="Fisher S."/>
            <person name="Foley C.D."/>
            <person name="Franke A."/>
            <person name="Friedrich D."/>
            <person name="Gadbois L."/>
            <person name="Gearin G."/>
            <person name="Gearin C.R."/>
            <person name="Giannoukos G."/>
            <person name="Goode T."/>
            <person name="Graham J."/>
            <person name="Grandbois E."/>
            <person name="Grewal S."/>
            <person name="Gyaltsen K."/>
            <person name="Hafez N."/>
            <person name="Hagos B."/>
            <person name="Hall J."/>
            <person name="Henson C."/>
            <person name="Hollinger A."/>
            <person name="Honan T."/>
            <person name="Huard M.D."/>
            <person name="Hughes L."/>
            <person name="Hurhula B."/>
            <person name="Husby M.E."/>
            <person name="Kamat A."/>
            <person name="Kanga B."/>
            <person name="Kashin S."/>
            <person name="Khazanovich D."/>
            <person name="Kisner P."/>
            <person name="Lance K."/>
            <person name="Lara M."/>
            <person name="Lee W."/>
            <person name="Lennon N."/>
            <person name="Letendre F."/>
            <person name="LeVine R."/>
            <person name="Lipovsky A."/>
            <person name="Liu X."/>
            <person name="Liu J."/>
            <person name="Liu S."/>
            <person name="Lokyitsang T."/>
            <person name="Lokyitsang Y."/>
            <person name="Lubonja R."/>
            <person name="Lui A."/>
            <person name="MacDonald P."/>
            <person name="Magnisalis V."/>
            <person name="Maru K."/>
            <person name="Matthews C."/>
            <person name="McCusker W."/>
            <person name="McDonough S."/>
            <person name="Mehta T."/>
            <person name="Meldrim J."/>
            <person name="Meneus L."/>
            <person name="Mihai O."/>
            <person name="Mihalev A."/>
            <person name="Mihova T."/>
            <person name="Mittelman R."/>
            <person name="Mlenga V."/>
            <person name="Montmayeur A."/>
            <person name="Mulrain L."/>
            <person name="Navidi A."/>
            <person name="Naylor J."/>
            <person name="Negash T."/>
            <person name="Nguyen T."/>
            <person name="Nguyen N."/>
            <person name="Nicol R."/>
            <person name="Norbu C."/>
            <person name="Norbu N."/>
            <person name="Novod N."/>
            <person name="O'Neill B."/>
            <person name="Osman S."/>
            <person name="Markiewicz E."/>
            <person name="Oyono O.L."/>
            <person name="Patti C."/>
            <person name="Phunkhang P."/>
            <person name="Pierre F."/>
            <person name="Priest M."/>
            <person name="Raghuraman S."/>
            <person name="Rege F."/>
            <person name="Reyes R."/>
            <person name="Rise C."/>
            <person name="Rogov P."/>
            <person name="Ross K."/>
            <person name="Ryan E."/>
            <person name="Settipalli S."/>
            <person name="Shea T."/>
            <person name="Sherpa N."/>
            <person name="Shi L."/>
            <person name="Shih D."/>
            <person name="Sparrow T."/>
            <person name="Spaulding J."/>
            <person name="Stalker J."/>
            <person name="Stange-Thomann N."/>
            <person name="Stavropoulos S."/>
            <person name="Stone C."/>
            <person name="Strader C."/>
            <person name="Tesfaye S."/>
            <person name="Thomson T."/>
            <person name="Thoulutsang Y."/>
            <person name="Thoulutsang D."/>
            <person name="Topham K."/>
            <person name="Topping I."/>
            <person name="Tsamla T."/>
            <person name="Vassiliev H."/>
            <person name="Vo A."/>
            <person name="Wangchuk T."/>
            <person name="Wangdi T."/>
            <person name="Weiand M."/>
            <person name="Wilkinson J."/>
            <person name="Wilson A."/>
            <person name="Yadav S."/>
            <person name="Young G."/>
            <person name="Yu Q."/>
            <person name="Zembek L."/>
            <person name="Zhong D."/>
            <person name="Zimmer A."/>
            <person name="Zwirko Z."/>
            <person name="Jaffe D.B."/>
            <person name="Alvarez P."/>
            <person name="Brockman W."/>
            <person name="Butler J."/>
            <person name="Chin C."/>
            <person name="Gnerre S."/>
            <person name="Grabherr M."/>
            <person name="Kleber M."/>
            <person name="Mauceli E."/>
            <person name="MacCallum I."/>
        </authorList>
    </citation>
    <scope>NUCLEOTIDE SEQUENCE [LARGE SCALE GENOMIC DNA]</scope>
    <source>
        <strain evidence="2 3">TSC#14021-0224.01</strain>
    </source>
</reference>
<keyword evidence="3" id="KW-1185">Reference proteome</keyword>
<organism evidence="2 3">
    <name type="scientific">Drosophila erecta</name>
    <name type="common">Fruit fly</name>
    <dbReference type="NCBI Taxonomy" id="7220"/>
    <lineage>
        <taxon>Eukaryota</taxon>
        <taxon>Metazoa</taxon>
        <taxon>Ecdysozoa</taxon>
        <taxon>Arthropoda</taxon>
        <taxon>Hexapoda</taxon>
        <taxon>Insecta</taxon>
        <taxon>Pterygota</taxon>
        <taxon>Neoptera</taxon>
        <taxon>Endopterygota</taxon>
        <taxon>Diptera</taxon>
        <taxon>Brachycera</taxon>
        <taxon>Muscomorpha</taxon>
        <taxon>Ephydroidea</taxon>
        <taxon>Drosophilidae</taxon>
        <taxon>Drosophila</taxon>
        <taxon>Sophophora</taxon>
    </lineage>
</organism>
<dbReference type="OrthoDB" id="7863457at2759"/>
<dbReference type="HOGENOM" id="CLU_1195955_0_0_1"/>
<reference evidence="2 3" key="2">
    <citation type="journal article" date="2008" name="Bioinformatics">
        <title>Assembly reconciliation.</title>
        <authorList>
            <person name="Zimin A.V."/>
            <person name="Smith D.R."/>
            <person name="Sutton G."/>
            <person name="Yorke J.A."/>
        </authorList>
    </citation>
    <scope>NUCLEOTIDE SEQUENCE [LARGE SCALE GENOMIC DNA]</scope>
    <source>
        <strain evidence="2 3">TSC#14021-0224.01</strain>
    </source>
</reference>
<feature type="region of interest" description="Disordered" evidence="1">
    <location>
        <begin position="82"/>
        <end position="202"/>
    </location>
</feature>
<sequence>MSKATKLRFALITEDALDKLRPRSQSENARSKYMNDIYDAIRTAVNEVVDEKMQQLNATVNRMVEKRVGQILDYHLVSEPLAGRSSSVGRKRDTDQKGAATAAPDESVSSLRFSSLKRGRSKKPNPTKDHVTFAPDDQLTRRSRTKSQKITVMPIHRENQVKSTTSNSNHSSPSMTTPAPPLSMDHNKLDDDDFDNLPDVEEPSILSMTAKYLKKLEDARRRRQLH</sequence>
<protein>
    <submittedName>
        <fullName evidence="2">Uncharacterized protein</fullName>
    </submittedName>
</protein>
<accession>B3NTP1</accession>
<feature type="compositionally biased region" description="Low complexity" evidence="1">
    <location>
        <begin position="163"/>
        <end position="177"/>
    </location>
</feature>
<gene>
    <name evidence="2" type="primary">Dere\GG19636</name>
    <name evidence="2" type="synonym">dere_GLEANR_4363</name>
    <name evidence="2" type="synonym">GG19636</name>
    <name evidence="2" type="ORF">Dere_GG19636</name>
</gene>
<evidence type="ECO:0000256" key="1">
    <source>
        <dbReference type="SAM" id="MobiDB-lite"/>
    </source>
</evidence>
<dbReference type="AlphaFoldDB" id="B3NTP1"/>
<dbReference type="OMA" id="VMPIHRE"/>